<protein>
    <submittedName>
        <fullName evidence="3">LPPG domain protein containing protein</fullName>
    </submittedName>
</protein>
<organism evidence="3 4">
    <name type="scientific">Sphaerobacter thermophilus (strain ATCC 49802 / DSM 20745 / KCCM 41009 / NCIMB 13125 / S 6022)</name>
    <dbReference type="NCBI Taxonomy" id="479434"/>
    <lineage>
        <taxon>Bacteria</taxon>
        <taxon>Pseudomonadati</taxon>
        <taxon>Thermomicrobiota</taxon>
        <taxon>Thermomicrobia</taxon>
        <taxon>Sphaerobacterales</taxon>
        <taxon>Sphaerobacterineae</taxon>
        <taxon>Sphaerobacteraceae</taxon>
        <taxon>Sphaerobacter</taxon>
    </lineage>
</organism>
<reference evidence="3 4" key="2">
    <citation type="journal article" date="2010" name="Stand. Genomic Sci.">
        <title>Complete genome sequence of Desulfohalobium retbaense type strain (HR(100)).</title>
        <authorList>
            <person name="Spring S."/>
            <person name="Nolan M."/>
            <person name="Lapidus A."/>
            <person name="Glavina Del Rio T."/>
            <person name="Copeland A."/>
            <person name="Tice H."/>
            <person name="Cheng J.F."/>
            <person name="Lucas S."/>
            <person name="Land M."/>
            <person name="Chen F."/>
            <person name="Bruce D."/>
            <person name="Goodwin L."/>
            <person name="Pitluck S."/>
            <person name="Ivanova N."/>
            <person name="Mavromatis K."/>
            <person name="Mikhailova N."/>
            <person name="Pati A."/>
            <person name="Chen A."/>
            <person name="Palaniappan K."/>
            <person name="Hauser L."/>
            <person name="Chang Y.J."/>
            <person name="Jeffries C.D."/>
            <person name="Munk C."/>
            <person name="Kiss H."/>
            <person name="Chain P."/>
            <person name="Han C."/>
            <person name="Brettin T."/>
            <person name="Detter J.C."/>
            <person name="Schuler E."/>
            <person name="Goker M."/>
            <person name="Rohde M."/>
            <person name="Bristow J."/>
            <person name="Eisen J.A."/>
            <person name="Markowitz V."/>
            <person name="Hugenholtz P."/>
            <person name="Kyrpides N.C."/>
            <person name="Klenk H.P."/>
        </authorList>
    </citation>
    <scope>NUCLEOTIDE SEQUENCE [LARGE SCALE GENOMIC DNA]</scope>
    <source>
        <strain evidence="4">ATCC 49802 / DSM 20745 / S 6022</strain>
    </source>
</reference>
<dbReference type="GO" id="GO:0000287">
    <property type="term" value="F:magnesium ion binding"/>
    <property type="evidence" value="ECO:0007669"/>
    <property type="project" value="InterPro"/>
</dbReference>
<dbReference type="InterPro" id="IPR010115">
    <property type="entry name" value="FbiA/CofD"/>
</dbReference>
<dbReference type="STRING" id="479434.Sthe_2613"/>
<keyword evidence="2" id="KW-0460">Magnesium</keyword>
<dbReference type="GO" id="GO:0043743">
    <property type="term" value="F:LPPG:FO 2-phospho-L-lactate transferase activity"/>
    <property type="evidence" value="ECO:0007669"/>
    <property type="project" value="InterPro"/>
</dbReference>
<keyword evidence="1" id="KW-0808">Transferase</keyword>
<dbReference type="SUPFAM" id="SSF142338">
    <property type="entry name" value="CofD-like"/>
    <property type="match status" value="1"/>
</dbReference>
<evidence type="ECO:0000313" key="4">
    <source>
        <dbReference type="Proteomes" id="UP000002027"/>
    </source>
</evidence>
<proteinExistence type="inferred from homology"/>
<dbReference type="EMBL" id="CP001824">
    <property type="protein sequence ID" value="ACZ40027.1"/>
    <property type="molecule type" value="Genomic_DNA"/>
</dbReference>
<dbReference type="Gene3D" id="1.10.8.240">
    <property type="entry name" value="CofD-like domain"/>
    <property type="match status" value="1"/>
</dbReference>
<keyword evidence="4" id="KW-1185">Reference proteome</keyword>
<dbReference type="eggNOG" id="COG0391">
    <property type="taxonomic scope" value="Bacteria"/>
</dbReference>
<name>D1C884_SPHTD</name>
<dbReference type="Gene3D" id="3.40.50.10680">
    <property type="entry name" value="CofD-like domains"/>
    <property type="match status" value="1"/>
</dbReference>
<dbReference type="InterPro" id="IPR002882">
    <property type="entry name" value="CofD"/>
</dbReference>
<dbReference type="NCBIfam" id="TIGR01819">
    <property type="entry name" value="F420_cofD"/>
    <property type="match status" value="1"/>
</dbReference>
<evidence type="ECO:0000256" key="1">
    <source>
        <dbReference type="ARBA" id="ARBA00022679"/>
    </source>
</evidence>
<dbReference type="InterPro" id="IPR038136">
    <property type="entry name" value="CofD-like_dom_sf"/>
</dbReference>
<sequence>MARTGFMAEQRIVALAGGVGGAKLAHGLALARPEAALTVVVNTADDFSLFGLHISPDLDTVMYTLGGIANPQTGWGIAGDTAAALEMIGRYGRETWFWLGDRDLATHILRTERLRAGASLTTVTAELAGALGIRAAILPMCDEPVATIVETPDGDLAFQDYFVRRRQADEVRGVRFEGIEAATIPPGVAAALREAAAVVLCPSNPIVSIGPILAVPGFRDLLRDVSAPVVAVSPIVGGAALKGPADRMLASLGHEVSAAGVAALYRDFLDGIVIDQVDAELAGRIEEMGIAVHVTDTVMRDEAHRRTLADETLSFAARLESRARA</sequence>
<dbReference type="HAMAP" id="MF_01257">
    <property type="entry name" value="CofD"/>
    <property type="match status" value="1"/>
</dbReference>
<dbReference type="RefSeq" id="WP_012873065.1">
    <property type="nucleotide sequence ID" value="NC_013524.1"/>
</dbReference>
<evidence type="ECO:0000256" key="2">
    <source>
        <dbReference type="ARBA" id="ARBA00022842"/>
    </source>
</evidence>
<dbReference type="PANTHER" id="PTHR43007:SF1">
    <property type="entry name" value="2-PHOSPHO-L-LACTATE TRANSFERASE"/>
    <property type="match status" value="1"/>
</dbReference>
<dbReference type="PANTHER" id="PTHR43007">
    <property type="entry name" value="2-PHOSPHO-L-LACTATE TRANSFERASE"/>
    <property type="match status" value="1"/>
</dbReference>
<gene>
    <name evidence="3" type="ordered locus">Sthe_2613</name>
</gene>
<dbReference type="Proteomes" id="UP000002027">
    <property type="component" value="Chromosome 2"/>
</dbReference>
<dbReference type="Pfam" id="PF01933">
    <property type="entry name" value="CofD"/>
    <property type="match status" value="1"/>
</dbReference>
<evidence type="ECO:0000313" key="3">
    <source>
        <dbReference type="EMBL" id="ACZ40027.1"/>
    </source>
</evidence>
<dbReference type="CDD" id="cd07186">
    <property type="entry name" value="CofD_like"/>
    <property type="match status" value="1"/>
</dbReference>
<dbReference type="InParanoid" id="D1C884"/>
<dbReference type="HOGENOM" id="CLU_055795_0_0_0"/>
<dbReference type="AlphaFoldDB" id="D1C884"/>
<accession>D1C884</accession>
<reference evidence="4" key="1">
    <citation type="submission" date="2009-11" db="EMBL/GenBank/DDBJ databases">
        <title>The complete chromosome 2 of Sphaerobacter thermophilus DSM 20745.</title>
        <authorList>
            <person name="Lucas S."/>
            <person name="Copeland A."/>
            <person name="Lapidus A."/>
            <person name="Glavina del Rio T."/>
            <person name="Dalin E."/>
            <person name="Tice H."/>
            <person name="Bruce D."/>
            <person name="Goodwin L."/>
            <person name="Pitluck S."/>
            <person name="Kyrpides N."/>
            <person name="Mavromatis K."/>
            <person name="Ivanova N."/>
            <person name="Mikhailova N."/>
            <person name="LaButti K.M."/>
            <person name="Clum A."/>
            <person name="Sun H.I."/>
            <person name="Brettin T."/>
            <person name="Detter J.C."/>
            <person name="Han C."/>
            <person name="Larimer F."/>
            <person name="Land M."/>
            <person name="Hauser L."/>
            <person name="Markowitz V."/>
            <person name="Cheng J.F."/>
            <person name="Hugenholtz P."/>
            <person name="Woyke T."/>
            <person name="Wu D."/>
            <person name="Steenblock K."/>
            <person name="Schneider S."/>
            <person name="Pukall R."/>
            <person name="Goeker M."/>
            <person name="Klenk H.P."/>
            <person name="Eisen J.A."/>
        </authorList>
    </citation>
    <scope>NUCLEOTIDE SEQUENCE [LARGE SCALE GENOMIC DNA]</scope>
    <source>
        <strain evidence="4">ATCC 49802 / DSM 20745 / S 6022</strain>
    </source>
</reference>
<dbReference type="KEGG" id="sti:Sthe_2613"/>